<reference evidence="2" key="1">
    <citation type="submission" date="2022-11" db="EMBL/GenBank/DDBJ databases">
        <title>Centuries of genome instability and evolution in soft-shell clam transmissible cancer (bioRxiv).</title>
        <authorList>
            <person name="Hart S.F.M."/>
            <person name="Yonemitsu M.A."/>
            <person name="Giersch R.M."/>
            <person name="Beal B.F."/>
            <person name="Arriagada G."/>
            <person name="Davis B.W."/>
            <person name="Ostrander E.A."/>
            <person name="Goff S.P."/>
            <person name="Metzger M.J."/>
        </authorList>
    </citation>
    <scope>NUCLEOTIDE SEQUENCE</scope>
    <source>
        <strain evidence="2">MELC-2E11</strain>
        <tissue evidence="2">Siphon/mantle</tissue>
    </source>
</reference>
<evidence type="ECO:0000313" key="3">
    <source>
        <dbReference type="Proteomes" id="UP001164746"/>
    </source>
</evidence>
<keyword evidence="3" id="KW-1185">Reference proteome</keyword>
<feature type="compositionally biased region" description="Basic and acidic residues" evidence="1">
    <location>
        <begin position="36"/>
        <end position="53"/>
    </location>
</feature>
<protein>
    <submittedName>
        <fullName evidence="2">Uncharacterized protein</fullName>
    </submittedName>
</protein>
<accession>A0ABY7FM15</accession>
<organism evidence="2 3">
    <name type="scientific">Mya arenaria</name>
    <name type="common">Soft-shell clam</name>
    <dbReference type="NCBI Taxonomy" id="6604"/>
    <lineage>
        <taxon>Eukaryota</taxon>
        <taxon>Metazoa</taxon>
        <taxon>Spiralia</taxon>
        <taxon>Lophotrochozoa</taxon>
        <taxon>Mollusca</taxon>
        <taxon>Bivalvia</taxon>
        <taxon>Autobranchia</taxon>
        <taxon>Heteroconchia</taxon>
        <taxon>Euheterodonta</taxon>
        <taxon>Imparidentia</taxon>
        <taxon>Neoheterodontei</taxon>
        <taxon>Myida</taxon>
        <taxon>Myoidea</taxon>
        <taxon>Myidae</taxon>
        <taxon>Mya</taxon>
    </lineage>
</organism>
<name>A0ABY7FM15_MYAAR</name>
<evidence type="ECO:0000313" key="2">
    <source>
        <dbReference type="EMBL" id="WAR23253.1"/>
    </source>
</evidence>
<evidence type="ECO:0000256" key="1">
    <source>
        <dbReference type="SAM" id="MobiDB-lite"/>
    </source>
</evidence>
<sequence length="63" mass="7162">MADMMAKEMVNNTSIGWQPEFEYQGQMLTMETAKEISGKRTEDGHPFSTEKLDWTGSVDYKGP</sequence>
<dbReference type="Proteomes" id="UP001164746">
    <property type="component" value="Chromosome 13"/>
</dbReference>
<dbReference type="EMBL" id="CP111024">
    <property type="protein sequence ID" value="WAR23253.1"/>
    <property type="molecule type" value="Genomic_DNA"/>
</dbReference>
<proteinExistence type="predicted"/>
<gene>
    <name evidence="2" type="ORF">MAR_036922</name>
</gene>
<feature type="region of interest" description="Disordered" evidence="1">
    <location>
        <begin position="36"/>
        <end position="63"/>
    </location>
</feature>